<keyword evidence="4" id="KW-0812">Transmembrane</keyword>
<evidence type="ECO:0000256" key="3">
    <source>
        <dbReference type="ARBA" id="ARBA00022475"/>
    </source>
</evidence>
<evidence type="ECO:0000256" key="2">
    <source>
        <dbReference type="ARBA" id="ARBA00008806"/>
    </source>
</evidence>
<keyword evidence="6" id="KW-0472">Membrane</keyword>
<comment type="similarity">
    <text evidence="2">Belongs to the VirD4/TraG family.</text>
</comment>
<organism evidence="7 8">
    <name type="scientific">Lactobacillus equicursoris DSM 19284 = JCM 14600 = CIP 110162</name>
    <dbReference type="NCBI Taxonomy" id="1293597"/>
    <lineage>
        <taxon>Bacteria</taxon>
        <taxon>Bacillati</taxon>
        <taxon>Bacillota</taxon>
        <taxon>Bacilli</taxon>
        <taxon>Lactobacillales</taxon>
        <taxon>Lactobacillaceae</taxon>
        <taxon>Lactobacillus</taxon>
    </lineage>
</organism>
<dbReference type="Pfam" id="PF02534">
    <property type="entry name" value="T4SS-DNA_transf"/>
    <property type="match status" value="1"/>
</dbReference>
<evidence type="ECO:0000256" key="1">
    <source>
        <dbReference type="ARBA" id="ARBA00004651"/>
    </source>
</evidence>
<dbReference type="GO" id="GO:0005886">
    <property type="term" value="C:plasma membrane"/>
    <property type="evidence" value="ECO:0007669"/>
    <property type="project" value="UniProtKB-SubCell"/>
</dbReference>
<dbReference type="Gene3D" id="3.40.50.300">
    <property type="entry name" value="P-loop containing nucleotide triphosphate hydrolases"/>
    <property type="match status" value="2"/>
</dbReference>
<evidence type="ECO:0000313" key="8">
    <source>
        <dbReference type="Proteomes" id="UP000051074"/>
    </source>
</evidence>
<evidence type="ECO:0000256" key="5">
    <source>
        <dbReference type="ARBA" id="ARBA00022989"/>
    </source>
</evidence>
<keyword evidence="3" id="KW-1003">Cell membrane</keyword>
<comment type="subcellular location">
    <subcellularLocation>
        <location evidence="1">Cell membrane</location>
        <topology evidence="1">Multi-pass membrane protein</topology>
    </subcellularLocation>
</comment>
<reference evidence="7 8" key="1">
    <citation type="journal article" date="2015" name="Genome Announc.">
        <title>Expanding the biotechnology potential of lactobacilli through comparative genomics of 213 strains and associated genera.</title>
        <authorList>
            <person name="Sun Z."/>
            <person name="Harris H.M."/>
            <person name="McCann A."/>
            <person name="Guo C."/>
            <person name="Argimon S."/>
            <person name="Zhang W."/>
            <person name="Yang X."/>
            <person name="Jeffery I.B."/>
            <person name="Cooney J.C."/>
            <person name="Kagawa T.F."/>
            <person name="Liu W."/>
            <person name="Song Y."/>
            <person name="Salvetti E."/>
            <person name="Wrobel A."/>
            <person name="Rasinkangas P."/>
            <person name="Parkhill J."/>
            <person name="Rea M.C."/>
            <person name="O'Sullivan O."/>
            <person name="Ritari J."/>
            <person name="Douillard F.P."/>
            <person name="Paul Ross R."/>
            <person name="Yang R."/>
            <person name="Briner A.E."/>
            <person name="Felis G.E."/>
            <person name="de Vos W.M."/>
            <person name="Barrangou R."/>
            <person name="Klaenhammer T.R."/>
            <person name="Caufield P.W."/>
            <person name="Cui Y."/>
            <person name="Zhang H."/>
            <person name="O'Toole P.W."/>
        </authorList>
    </citation>
    <scope>NUCLEOTIDE SEQUENCE [LARGE SCALE GENOMIC DNA]</scope>
    <source>
        <strain evidence="7 8">DSM 19284</strain>
    </source>
</reference>
<dbReference type="AlphaFoldDB" id="K0NJI4"/>
<dbReference type="eggNOG" id="COG3505">
    <property type="taxonomic scope" value="Bacteria"/>
</dbReference>
<dbReference type="RefSeq" id="WP_008461092.1">
    <property type="nucleotide sequence ID" value="NZ_AZDU01000030.1"/>
</dbReference>
<evidence type="ECO:0000313" key="7">
    <source>
        <dbReference type="EMBL" id="KRL01057.1"/>
    </source>
</evidence>
<dbReference type="PANTHER" id="PTHR37937">
    <property type="entry name" value="CONJUGATIVE TRANSFER: DNA TRANSPORT"/>
    <property type="match status" value="1"/>
</dbReference>
<evidence type="ECO:0000256" key="6">
    <source>
        <dbReference type="ARBA" id="ARBA00023136"/>
    </source>
</evidence>
<protein>
    <submittedName>
        <fullName evidence="7">Uncharacterized protein</fullName>
    </submittedName>
</protein>
<dbReference type="EMBL" id="AZDU01000030">
    <property type="protein sequence ID" value="KRL01057.1"/>
    <property type="molecule type" value="Genomic_DNA"/>
</dbReference>
<dbReference type="InterPro" id="IPR051539">
    <property type="entry name" value="T4SS-coupling_protein"/>
</dbReference>
<accession>K0NJI4</accession>
<dbReference type="PATRIC" id="fig|1293597.4.peg.1114"/>
<sequence length="627" mass="70740">MSTQDFSYHIIGKDADDSAHMGFGAARKPKDAIDPAIANQYLKINDQKGSFPGYGGLPVWYQPANLATKELLSPDAKITADTREILQKVVHQEENNGYYYIDQSTVNSMIVGVTRSGKGQKIILPLLSNLARGEKKPTVIIHDPKGELLRDSGSFFKANGYKIYNFNPSDSTSSSHWNIFETAYQAIVAENKDSFDEAVKEMVDIFVPEESIANEKYWNLAARTACEALLRYFLITSTYQTVEDSPSCYHLTLAKKPPVYRDFIAFVTDCVTLSNNRQLEVDEKLELACMLKHYDDARSLSTTYDYQGKIEPILTTPEACLLLCQDNEESGLNPRSTFWYQQIASAQELWMNTLPSADRTRSCILSCMTGPMGQLESSSLFEITSDNEINFPDLLKEPSVVYLQSSVRAPQLNGFLTLFINRFYNYVFDQDRQTQQPGDHRRVHFVIDELPLLSKIPNLSGKLASGLGSQLLFDLAIQDIDQLKSRYDQEADSILANCSNLMFIAGDGATIDYLVKRSAGLLTQEDLTYKADNTVYLFRSLVPQKMLGHNQASLPICCQTMPFYFMIASTKPFTLPKKEEKKRPTSLEYLTDYKEEKEEKKKITVRIPGNPVADDSLYDVTSDDLPF</sequence>
<dbReference type="PANTHER" id="PTHR37937:SF1">
    <property type="entry name" value="CONJUGATIVE TRANSFER: DNA TRANSPORT"/>
    <property type="match status" value="1"/>
</dbReference>
<comment type="caution">
    <text evidence="7">The sequence shown here is derived from an EMBL/GenBank/DDBJ whole genome shotgun (WGS) entry which is preliminary data.</text>
</comment>
<dbReference type="STRING" id="1293597.FC20_GL001040"/>
<dbReference type="InterPro" id="IPR003688">
    <property type="entry name" value="TraG/VirD4"/>
</dbReference>
<dbReference type="CDD" id="cd01127">
    <property type="entry name" value="TrwB_TraG_TraD_VirD4"/>
    <property type="match status" value="2"/>
</dbReference>
<dbReference type="Proteomes" id="UP000051074">
    <property type="component" value="Unassembled WGS sequence"/>
</dbReference>
<gene>
    <name evidence="7" type="ORF">FC20_GL001040</name>
</gene>
<keyword evidence="8" id="KW-1185">Reference proteome</keyword>
<proteinExistence type="inferred from homology"/>
<name>K0NJI4_9LACO</name>
<keyword evidence="5" id="KW-1133">Transmembrane helix</keyword>
<evidence type="ECO:0000256" key="4">
    <source>
        <dbReference type="ARBA" id="ARBA00022692"/>
    </source>
</evidence>
<dbReference type="SUPFAM" id="SSF52540">
    <property type="entry name" value="P-loop containing nucleoside triphosphate hydrolases"/>
    <property type="match status" value="1"/>
</dbReference>
<dbReference type="InterPro" id="IPR027417">
    <property type="entry name" value="P-loop_NTPase"/>
</dbReference>